<comment type="similarity">
    <text evidence="1 4">Belongs to the D-isomer specific 2-hydroxyacid dehydrogenase family.</text>
</comment>
<evidence type="ECO:0000259" key="5">
    <source>
        <dbReference type="Pfam" id="PF00389"/>
    </source>
</evidence>
<evidence type="ECO:0000256" key="2">
    <source>
        <dbReference type="ARBA" id="ARBA00023002"/>
    </source>
</evidence>
<dbReference type="FunFam" id="3.40.50.720:FF:000203">
    <property type="entry name" value="D-3-phosphoglycerate dehydrogenase (SerA)"/>
    <property type="match status" value="1"/>
</dbReference>
<dbReference type="EMBL" id="BJYU01000001">
    <property type="protein sequence ID" value="GEO12492.1"/>
    <property type="molecule type" value="Genomic_DNA"/>
</dbReference>
<evidence type="ECO:0000256" key="4">
    <source>
        <dbReference type="RuleBase" id="RU003719"/>
    </source>
</evidence>
<dbReference type="Pfam" id="PF00389">
    <property type="entry name" value="2-Hacid_dh"/>
    <property type="match status" value="1"/>
</dbReference>
<sequence length="333" mass="36430">MTSVVKVFYNSLGTPEIYDLMQRVKPPGLELVLLEKDDDDERVAKVRDCEAIIAAATRLTRRTIEAADRLRFVQHQGAGYHDTVDVEALIERRIRLAVSTAGTIGVAEHAVMLALAAARRLTFADPELRRGHWHANSLRPVSVELAGKTIGYVGMGRIGQAAAERFSGFRTKGLYSDPYVQLPPQREAELNLQPASLDRILEEADVVTLHLPLTEETRNLISVDELARMKPNSILINTARGGIVNEMALVEALKAGRPGAAGIDVFETEPLPADHPLSTLPNTVLTPHIAAGTWDSFVGKMESVLTNIAAFFDGGQLQNEILLTSPREASFVR</sequence>
<dbReference type="Pfam" id="PF02826">
    <property type="entry name" value="2-Hacid_dh_C"/>
    <property type="match status" value="1"/>
</dbReference>
<reference evidence="7 8" key="1">
    <citation type="submission" date="2019-07" db="EMBL/GenBank/DDBJ databases">
        <title>Whole genome shotgun sequence of Microvirga aerophila NBRC 106136.</title>
        <authorList>
            <person name="Hosoyama A."/>
            <person name="Uohara A."/>
            <person name="Ohji S."/>
            <person name="Ichikawa N."/>
        </authorList>
    </citation>
    <scope>NUCLEOTIDE SEQUENCE [LARGE SCALE GENOMIC DNA]</scope>
    <source>
        <strain evidence="7 8">NBRC 106136</strain>
    </source>
</reference>
<keyword evidence="3" id="KW-0520">NAD</keyword>
<dbReference type="SUPFAM" id="SSF52283">
    <property type="entry name" value="Formate/glycerate dehydrogenase catalytic domain-like"/>
    <property type="match status" value="1"/>
</dbReference>
<proteinExistence type="inferred from homology"/>
<dbReference type="PROSITE" id="PS00671">
    <property type="entry name" value="D_2_HYDROXYACID_DH_3"/>
    <property type="match status" value="1"/>
</dbReference>
<dbReference type="SUPFAM" id="SSF51735">
    <property type="entry name" value="NAD(P)-binding Rossmann-fold domains"/>
    <property type="match status" value="1"/>
</dbReference>
<evidence type="ECO:0000313" key="8">
    <source>
        <dbReference type="Proteomes" id="UP000321085"/>
    </source>
</evidence>
<dbReference type="AlphaFoldDB" id="A0A512BKI7"/>
<evidence type="ECO:0000256" key="1">
    <source>
        <dbReference type="ARBA" id="ARBA00005854"/>
    </source>
</evidence>
<dbReference type="GO" id="GO:0051287">
    <property type="term" value="F:NAD binding"/>
    <property type="evidence" value="ECO:0007669"/>
    <property type="project" value="InterPro"/>
</dbReference>
<dbReference type="InterPro" id="IPR006139">
    <property type="entry name" value="D-isomer_2_OHA_DH_cat_dom"/>
</dbReference>
<organism evidence="7 8">
    <name type="scientific">Microvirga aerophila</name>
    <dbReference type="NCBI Taxonomy" id="670291"/>
    <lineage>
        <taxon>Bacteria</taxon>
        <taxon>Pseudomonadati</taxon>
        <taxon>Pseudomonadota</taxon>
        <taxon>Alphaproteobacteria</taxon>
        <taxon>Hyphomicrobiales</taxon>
        <taxon>Methylobacteriaceae</taxon>
        <taxon>Microvirga</taxon>
    </lineage>
</organism>
<feature type="domain" description="D-isomer specific 2-hydroxyacid dehydrogenase NAD-binding" evidence="6">
    <location>
        <begin position="111"/>
        <end position="290"/>
    </location>
</feature>
<keyword evidence="2 4" id="KW-0560">Oxidoreductase</keyword>
<dbReference type="InterPro" id="IPR006140">
    <property type="entry name" value="D-isomer_DH_NAD-bd"/>
</dbReference>
<evidence type="ECO:0000256" key="3">
    <source>
        <dbReference type="ARBA" id="ARBA00023027"/>
    </source>
</evidence>
<dbReference type="Proteomes" id="UP000321085">
    <property type="component" value="Unassembled WGS sequence"/>
</dbReference>
<dbReference type="CDD" id="cd12175">
    <property type="entry name" value="2-Hacid_dh_11"/>
    <property type="match status" value="1"/>
</dbReference>
<name>A0A512BKI7_9HYPH</name>
<dbReference type="PANTHER" id="PTHR42789:SF1">
    <property type="entry name" value="D-ISOMER SPECIFIC 2-HYDROXYACID DEHYDROGENASE FAMILY PROTEIN (AFU_ORTHOLOGUE AFUA_6G10090)"/>
    <property type="match status" value="1"/>
</dbReference>
<dbReference type="PROSITE" id="PS00670">
    <property type="entry name" value="D_2_HYDROXYACID_DH_2"/>
    <property type="match status" value="1"/>
</dbReference>
<dbReference type="PANTHER" id="PTHR42789">
    <property type="entry name" value="D-ISOMER SPECIFIC 2-HYDROXYACID DEHYDROGENASE FAMILY PROTEIN (AFU_ORTHOLOGUE AFUA_6G10090)"/>
    <property type="match status" value="1"/>
</dbReference>
<keyword evidence="8" id="KW-1185">Reference proteome</keyword>
<gene>
    <name evidence="7" type="ORF">MAE02_01880</name>
</gene>
<dbReference type="Gene3D" id="3.40.50.720">
    <property type="entry name" value="NAD(P)-binding Rossmann-like Domain"/>
    <property type="match status" value="2"/>
</dbReference>
<dbReference type="InterPro" id="IPR029753">
    <property type="entry name" value="D-isomer_DH_CS"/>
</dbReference>
<evidence type="ECO:0000313" key="7">
    <source>
        <dbReference type="EMBL" id="GEO12492.1"/>
    </source>
</evidence>
<comment type="caution">
    <text evidence="7">The sequence shown here is derived from an EMBL/GenBank/DDBJ whole genome shotgun (WGS) entry which is preliminary data.</text>
</comment>
<evidence type="ECO:0000259" key="6">
    <source>
        <dbReference type="Pfam" id="PF02826"/>
    </source>
</evidence>
<dbReference type="InterPro" id="IPR036291">
    <property type="entry name" value="NAD(P)-bd_dom_sf"/>
</dbReference>
<protein>
    <submittedName>
        <fullName evidence="7">2-hydroxyacid dehydrogenase</fullName>
    </submittedName>
</protein>
<dbReference type="InterPro" id="IPR050857">
    <property type="entry name" value="D-2-hydroxyacid_DH"/>
</dbReference>
<dbReference type="GO" id="GO:0016616">
    <property type="term" value="F:oxidoreductase activity, acting on the CH-OH group of donors, NAD or NADP as acceptor"/>
    <property type="evidence" value="ECO:0007669"/>
    <property type="project" value="InterPro"/>
</dbReference>
<dbReference type="OrthoDB" id="9793626at2"/>
<dbReference type="RefSeq" id="WP_114184393.1">
    <property type="nucleotide sequence ID" value="NZ_BJYU01000001.1"/>
</dbReference>
<accession>A0A512BKI7</accession>
<feature type="domain" description="D-isomer specific 2-hydroxyacid dehydrogenase catalytic" evidence="5">
    <location>
        <begin position="16"/>
        <end position="321"/>
    </location>
</feature>